<dbReference type="AlphaFoldDB" id="A0A1I7BQ13"/>
<name>A0A1I7BQ13_9BACT</name>
<dbReference type="RefSeq" id="WP_091693708.1">
    <property type="nucleotide sequence ID" value="NZ_FPBF01000003.1"/>
</dbReference>
<keyword evidence="2" id="KW-1185">Reference proteome</keyword>
<organism evidence="1 2">
    <name type="scientific">Algoriphagus locisalis</name>
    <dbReference type="NCBI Taxonomy" id="305507"/>
    <lineage>
        <taxon>Bacteria</taxon>
        <taxon>Pseudomonadati</taxon>
        <taxon>Bacteroidota</taxon>
        <taxon>Cytophagia</taxon>
        <taxon>Cytophagales</taxon>
        <taxon>Cyclobacteriaceae</taxon>
        <taxon>Algoriphagus</taxon>
    </lineage>
</organism>
<gene>
    <name evidence="1" type="ORF">SAMN04489724_2605</name>
</gene>
<reference evidence="2" key="1">
    <citation type="submission" date="2016-10" db="EMBL/GenBank/DDBJ databases">
        <authorList>
            <person name="Varghese N."/>
            <person name="Submissions S."/>
        </authorList>
    </citation>
    <scope>NUCLEOTIDE SEQUENCE [LARGE SCALE GENOMIC DNA]</scope>
    <source>
        <strain evidence="2">DSM 23445</strain>
    </source>
</reference>
<evidence type="ECO:0000313" key="2">
    <source>
        <dbReference type="Proteomes" id="UP000199673"/>
    </source>
</evidence>
<evidence type="ECO:0000313" key="1">
    <source>
        <dbReference type="EMBL" id="SFT89277.1"/>
    </source>
</evidence>
<proteinExistence type="predicted"/>
<dbReference type="EMBL" id="FPBF01000003">
    <property type="protein sequence ID" value="SFT89277.1"/>
    <property type="molecule type" value="Genomic_DNA"/>
</dbReference>
<dbReference type="STRING" id="305507.SAMN04489724_2605"/>
<protein>
    <submittedName>
        <fullName evidence="1">Uncharacterized protein</fullName>
    </submittedName>
</protein>
<sequence length="86" mass="9835">MKATVKIKKPGDRFDQEFTLIPDQPVNLFNQRTNGQPFNWVGIILGIKVKISNDKRYASQLEIDSQLDPYQSNIAEAISVALKEWD</sequence>
<dbReference type="OrthoDB" id="9859667at2"/>
<accession>A0A1I7BQ13</accession>
<dbReference type="Proteomes" id="UP000199673">
    <property type="component" value="Unassembled WGS sequence"/>
</dbReference>